<evidence type="ECO:0000256" key="7">
    <source>
        <dbReference type="RuleBase" id="RU000320"/>
    </source>
</evidence>
<feature type="transmembrane region" description="Helical" evidence="8">
    <location>
        <begin position="129"/>
        <end position="147"/>
    </location>
</feature>
<feature type="transmembrane region" description="Helical" evidence="8">
    <location>
        <begin position="69"/>
        <end position="94"/>
    </location>
</feature>
<evidence type="ECO:0000259" key="9">
    <source>
        <dbReference type="Pfam" id="PF00361"/>
    </source>
</evidence>
<feature type="transmembrane region" description="Helical" evidence="8">
    <location>
        <begin position="302"/>
        <end position="322"/>
    </location>
</feature>
<reference evidence="10 11" key="1">
    <citation type="submission" date="2012-09" db="EMBL/GenBank/DDBJ databases">
        <title>Genome Sequence of alkane-degrading Bacterium Alcanivorax venustensis ISO4.</title>
        <authorList>
            <person name="Lai Q."/>
            <person name="Shao Z."/>
        </authorList>
    </citation>
    <scope>NUCLEOTIDE SEQUENCE [LARGE SCALE GENOMIC DNA]</scope>
    <source>
        <strain evidence="10 11">ISO4</strain>
    </source>
</reference>
<dbReference type="PANTHER" id="PTHR42703:SF1">
    <property type="entry name" value="NA(+)_H(+) ANTIPORTER SUBUNIT D1"/>
    <property type="match status" value="1"/>
</dbReference>
<evidence type="ECO:0000256" key="6">
    <source>
        <dbReference type="ARBA" id="ARBA00023136"/>
    </source>
</evidence>
<evidence type="ECO:0000256" key="3">
    <source>
        <dbReference type="ARBA" id="ARBA00022475"/>
    </source>
</evidence>
<keyword evidence="3" id="KW-1003">Cell membrane</keyword>
<protein>
    <submittedName>
        <fullName evidence="10">Multisubunit Na+/H+ antiporter, MnhD subunit</fullName>
    </submittedName>
</protein>
<evidence type="ECO:0000256" key="2">
    <source>
        <dbReference type="ARBA" id="ARBA00005346"/>
    </source>
</evidence>
<dbReference type="InterPro" id="IPR001750">
    <property type="entry name" value="ND/Mrp_TM"/>
</dbReference>
<dbReference type="InterPro" id="IPR050586">
    <property type="entry name" value="CPA3_Na-H_Antiporter_D"/>
</dbReference>
<feature type="domain" description="NADH:quinone oxidoreductase/Mrp antiporter transmembrane" evidence="9">
    <location>
        <begin position="126"/>
        <end position="412"/>
    </location>
</feature>
<evidence type="ECO:0000256" key="8">
    <source>
        <dbReference type="SAM" id="Phobius"/>
    </source>
</evidence>
<dbReference type="PRINTS" id="PR01437">
    <property type="entry name" value="NUOXDRDTASE4"/>
</dbReference>
<name>A0ABS0AEA5_9GAMM</name>
<evidence type="ECO:0000256" key="5">
    <source>
        <dbReference type="ARBA" id="ARBA00022989"/>
    </source>
</evidence>
<feature type="transmembrane region" description="Helical" evidence="8">
    <location>
        <begin position="405"/>
        <end position="422"/>
    </location>
</feature>
<feature type="transmembrane region" description="Helical" evidence="8">
    <location>
        <begin position="237"/>
        <end position="257"/>
    </location>
</feature>
<feature type="transmembrane region" description="Helical" evidence="8">
    <location>
        <begin position="32"/>
        <end position="49"/>
    </location>
</feature>
<feature type="transmembrane region" description="Helical" evidence="8">
    <location>
        <begin position="277"/>
        <end position="295"/>
    </location>
</feature>
<evidence type="ECO:0000313" key="10">
    <source>
        <dbReference type="EMBL" id="MBF5051640.1"/>
    </source>
</evidence>
<comment type="similarity">
    <text evidence="2">Belongs to the CPA3 antiporters (TC 2.A.63) subunit D family.</text>
</comment>
<comment type="caution">
    <text evidence="10">The sequence shown here is derived from an EMBL/GenBank/DDBJ whole genome shotgun (WGS) entry which is preliminary data.</text>
</comment>
<keyword evidence="11" id="KW-1185">Reference proteome</keyword>
<keyword evidence="5 8" id="KW-1133">Transmembrane helix</keyword>
<evidence type="ECO:0000256" key="4">
    <source>
        <dbReference type="ARBA" id="ARBA00022692"/>
    </source>
</evidence>
<keyword evidence="4 7" id="KW-0812">Transmembrane</keyword>
<accession>A0ABS0AEA5</accession>
<keyword evidence="6 8" id="KW-0472">Membrane</keyword>
<dbReference type="RefSeq" id="WP_194854869.1">
    <property type="nucleotide sequence ID" value="NZ_ARXR01000001.1"/>
</dbReference>
<feature type="transmembrane region" description="Helical" evidence="8">
    <location>
        <begin position="211"/>
        <end position="230"/>
    </location>
</feature>
<organism evidence="10 11">
    <name type="scientific">Alloalcanivorax venustensis ISO4</name>
    <dbReference type="NCBI Taxonomy" id="1177184"/>
    <lineage>
        <taxon>Bacteria</taxon>
        <taxon>Pseudomonadati</taxon>
        <taxon>Pseudomonadota</taxon>
        <taxon>Gammaproteobacteria</taxon>
        <taxon>Oceanospirillales</taxon>
        <taxon>Alcanivoracaceae</taxon>
        <taxon>Alloalcanivorax</taxon>
    </lineage>
</organism>
<evidence type="ECO:0000313" key="11">
    <source>
        <dbReference type="Proteomes" id="UP000644441"/>
    </source>
</evidence>
<feature type="transmembrane region" description="Helical" evidence="8">
    <location>
        <begin position="370"/>
        <end position="393"/>
    </location>
</feature>
<proteinExistence type="inferred from homology"/>
<feature type="transmembrane region" description="Helical" evidence="8">
    <location>
        <begin position="6"/>
        <end position="23"/>
    </location>
</feature>
<feature type="transmembrane region" description="Helical" evidence="8">
    <location>
        <begin position="106"/>
        <end position="123"/>
    </location>
</feature>
<dbReference type="InterPro" id="IPR003918">
    <property type="entry name" value="NADH_UbQ_OxRdtase"/>
</dbReference>
<dbReference type="PANTHER" id="PTHR42703">
    <property type="entry name" value="NADH DEHYDROGENASE"/>
    <property type="match status" value="1"/>
</dbReference>
<dbReference type="Proteomes" id="UP000644441">
    <property type="component" value="Unassembled WGS sequence"/>
</dbReference>
<sequence length="496" mass="51825">MEHLIIAPILIPAFAGMLLLLEVRERQRLRRLTGLLATLALIPVALGLWQQAASGDIGVYQLGDWRAPFGIVLVLDRLSALMVLLTAVLALPALIYGSRGDDRRGANFHALFQLQLMGINGAFLTGDLFNLFVFFEVLLIASYGLALHGRGPARVKGGIHYVVLNLIGSALFLVALGLAYGTTGTLNMADFAVKVSELEGNSLDLARLSGLLMWVVFGLKAALFPLYFWLPATYASATAPVAALFAIMTKVGIYAIARVYGLAFSGGALAGLGRDPLWILALITLGLAAVGVLGARRLGEMVAYLLVMSVGTLVAGLAWSSPAAFGAMLYYLIHSTLVCGGLFLLADLVSRGRGELADRLEAGPSPVGRGVLGALFFAGAIAVVGLPPLSGFIGKVALMQAVPAPVYWLLLLGGGLIALIGLSRAGSTLFWRATGDGEERSLDGPRLAATVALLATTPALAIWGEPVLEACLAVAGQWAQPGLYIDAVLGAGESAL</sequence>
<dbReference type="NCBIfam" id="NF009309">
    <property type="entry name" value="PRK12666.1"/>
    <property type="match status" value="1"/>
</dbReference>
<gene>
    <name evidence="10" type="ORF">ISO4_00242</name>
</gene>
<evidence type="ECO:0000256" key="1">
    <source>
        <dbReference type="ARBA" id="ARBA00004651"/>
    </source>
</evidence>
<feature type="transmembrane region" description="Helical" evidence="8">
    <location>
        <begin position="159"/>
        <end position="180"/>
    </location>
</feature>
<dbReference type="Pfam" id="PF00361">
    <property type="entry name" value="Proton_antipo_M"/>
    <property type="match status" value="1"/>
</dbReference>
<feature type="transmembrane region" description="Helical" evidence="8">
    <location>
        <begin position="328"/>
        <end position="349"/>
    </location>
</feature>
<dbReference type="EMBL" id="ARXR01000001">
    <property type="protein sequence ID" value="MBF5051640.1"/>
    <property type="molecule type" value="Genomic_DNA"/>
</dbReference>
<comment type="subcellular location">
    <subcellularLocation>
        <location evidence="1">Cell membrane</location>
        <topology evidence="1">Multi-pass membrane protein</topology>
    </subcellularLocation>
    <subcellularLocation>
        <location evidence="7">Membrane</location>
        <topology evidence="7">Multi-pass membrane protein</topology>
    </subcellularLocation>
</comment>